<dbReference type="AlphaFoldDB" id="A0A1G9Q9J5"/>
<evidence type="ECO:0000256" key="3">
    <source>
        <dbReference type="ARBA" id="ARBA00022692"/>
    </source>
</evidence>
<dbReference type="EMBL" id="FNHH01000005">
    <property type="protein sequence ID" value="SDM07391.1"/>
    <property type="molecule type" value="Genomic_DNA"/>
</dbReference>
<dbReference type="STRING" id="990371.SAMN05421813_105167"/>
<proteinExistence type="predicted"/>
<feature type="transmembrane region" description="Helical" evidence="6">
    <location>
        <begin position="105"/>
        <end position="130"/>
    </location>
</feature>
<evidence type="ECO:0000256" key="4">
    <source>
        <dbReference type="ARBA" id="ARBA00022989"/>
    </source>
</evidence>
<evidence type="ECO:0000256" key="6">
    <source>
        <dbReference type="SAM" id="Phobius"/>
    </source>
</evidence>
<dbReference type="Pfam" id="PF03631">
    <property type="entry name" value="Virul_fac_BrkB"/>
    <property type="match status" value="1"/>
</dbReference>
<name>A0A1G9Q9J5_9SPHI</name>
<dbReference type="PANTHER" id="PTHR30213">
    <property type="entry name" value="INNER MEMBRANE PROTEIN YHJD"/>
    <property type="match status" value="1"/>
</dbReference>
<feature type="transmembrane region" description="Helical" evidence="6">
    <location>
        <begin position="256"/>
        <end position="280"/>
    </location>
</feature>
<evidence type="ECO:0000313" key="7">
    <source>
        <dbReference type="EMBL" id="SDM07391.1"/>
    </source>
</evidence>
<keyword evidence="8" id="KW-1185">Reference proteome</keyword>
<feature type="transmembrane region" description="Helical" evidence="6">
    <location>
        <begin position="150"/>
        <end position="171"/>
    </location>
</feature>
<comment type="subcellular location">
    <subcellularLocation>
        <location evidence="1">Cell membrane</location>
        <topology evidence="1">Multi-pass membrane protein</topology>
    </subcellularLocation>
</comment>
<evidence type="ECO:0000313" key="8">
    <source>
        <dbReference type="Proteomes" id="UP000199226"/>
    </source>
</evidence>
<dbReference type="GO" id="GO:0005886">
    <property type="term" value="C:plasma membrane"/>
    <property type="evidence" value="ECO:0007669"/>
    <property type="project" value="UniProtKB-SubCell"/>
</dbReference>
<feature type="transmembrane region" description="Helical" evidence="6">
    <location>
        <begin position="226"/>
        <end position="250"/>
    </location>
</feature>
<keyword evidence="2" id="KW-1003">Cell membrane</keyword>
<evidence type="ECO:0000256" key="2">
    <source>
        <dbReference type="ARBA" id="ARBA00022475"/>
    </source>
</evidence>
<sequence>MPLLQKIEKSNNLVYRLSALFSMMRSSFTLLKLNDPLRMGAATAFFATFALPPILIIFTQFFRFAVDPNELSSDLIDRLGHILGTNSARQVEGVLEAVSGLSHSWYVTVLGFIFLMFVATTLFDVIKNSLGQIWDIRIMPKPGIGFRLKYRLRSLIVIFLAGFLFLAGLVIESFQAIMGDYIDEVWGGGGWFFNRLINEIVFVVAVTIWLAFLFRFLTAGRPRWNICLGGGFFTAILFTLGKWILGYLLIRSNISTIYGASGSMVLIMLFVFYSAMIFYYGGCFVKVLSDTHDEPIRPVKKAFAIETQEIRIDPGPGIDL</sequence>
<feature type="transmembrane region" description="Helical" evidence="6">
    <location>
        <begin position="191"/>
        <end position="214"/>
    </location>
</feature>
<keyword evidence="4 6" id="KW-1133">Transmembrane helix</keyword>
<accession>A0A1G9Q9J5</accession>
<gene>
    <name evidence="7" type="ORF">SAMN05421813_105167</name>
</gene>
<dbReference type="PIRSF" id="PIRSF035875">
    <property type="entry name" value="RNase_BN"/>
    <property type="match status" value="1"/>
</dbReference>
<keyword evidence="5 6" id="KW-0472">Membrane</keyword>
<dbReference type="PANTHER" id="PTHR30213:SF1">
    <property type="entry name" value="INNER MEMBRANE PROTEIN YHJD"/>
    <property type="match status" value="1"/>
</dbReference>
<dbReference type="Proteomes" id="UP000199226">
    <property type="component" value="Unassembled WGS sequence"/>
</dbReference>
<protein>
    <submittedName>
        <fullName evidence="7">Membrane protein</fullName>
    </submittedName>
</protein>
<evidence type="ECO:0000256" key="1">
    <source>
        <dbReference type="ARBA" id="ARBA00004651"/>
    </source>
</evidence>
<reference evidence="8" key="1">
    <citation type="submission" date="2016-10" db="EMBL/GenBank/DDBJ databases">
        <authorList>
            <person name="Varghese N."/>
            <person name="Submissions S."/>
        </authorList>
    </citation>
    <scope>NUCLEOTIDE SEQUENCE [LARGE SCALE GENOMIC DNA]</scope>
    <source>
        <strain evidence="8">DSM 24536</strain>
    </source>
</reference>
<evidence type="ECO:0000256" key="5">
    <source>
        <dbReference type="ARBA" id="ARBA00023136"/>
    </source>
</evidence>
<feature type="transmembrane region" description="Helical" evidence="6">
    <location>
        <begin position="43"/>
        <end position="62"/>
    </location>
</feature>
<keyword evidence="3 6" id="KW-0812">Transmembrane</keyword>
<dbReference type="InterPro" id="IPR017039">
    <property type="entry name" value="Virul_fac_BrkB"/>
</dbReference>
<organism evidence="7 8">
    <name type="scientific">Daejeonella rubra</name>
    <dbReference type="NCBI Taxonomy" id="990371"/>
    <lineage>
        <taxon>Bacteria</taxon>
        <taxon>Pseudomonadati</taxon>
        <taxon>Bacteroidota</taxon>
        <taxon>Sphingobacteriia</taxon>
        <taxon>Sphingobacteriales</taxon>
        <taxon>Sphingobacteriaceae</taxon>
        <taxon>Daejeonella</taxon>
    </lineage>
</organism>